<name>A0AAD6LFD4_9ROSI</name>
<dbReference type="EMBL" id="JAQIZT010000017">
    <property type="protein sequence ID" value="KAJ6959120.1"/>
    <property type="molecule type" value="Genomic_DNA"/>
</dbReference>
<feature type="region of interest" description="Disordered" evidence="1">
    <location>
        <begin position="1"/>
        <end position="37"/>
    </location>
</feature>
<comment type="caution">
    <text evidence="2">The sequence shown here is derived from an EMBL/GenBank/DDBJ whole genome shotgun (WGS) entry which is preliminary data.</text>
</comment>
<evidence type="ECO:0000313" key="2">
    <source>
        <dbReference type="EMBL" id="KAJ6958848.1"/>
    </source>
</evidence>
<sequence length="160" mass="17862">MEKKGERGKQHRRTPDECRQRRTEKRASPADQGNPCRLGYTQRPLMHALHSDRVIILPLNLQSGEMKEERTWSCCLKTKITGGGATGDEAGARALAGQCFYMFLSHLLLQTSPGYIYVLPWVPPPFFSLAREYHAVVTTGLVTACRRGSSGETCPIIETI</sequence>
<evidence type="ECO:0000256" key="1">
    <source>
        <dbReference type="SAM" id="MobiDB-lite"/>
    </source>
</evidence>
<gene>
    <name evidence="2" type="ORF">NC653_037190</name>
    <name evidence="3" type="ORF">NC653_037422</name>
</gene>
<proteinExistence type="predicted"/>
<feature type="compositionally biased region" description="Basic and acidic residues" evidence="1">
    <location>
        <begin position="1"/>
        <end position="28"/>
    </location>
</feature>
<organism evidence="2 4">
    <name type="scientific">Populus alba x Populus x berolinensis</name>
    <dbReference type="NCBI Taxonomy" id="444605"/>
    <lineage>
        <taxon>Eukaryota</taxon>
        <taxon>Viridiplantae</taxon>
        <taxon>Streptophyta</taxon>
        <taxon>Embryophyta</taxon>
        <taxon>Tracheophyta</taxon>
        <taxon>Spermatophyta</taxon>
        <taxon>Magnoliopsida</taxon>
        <taxon>eudicotyledons</taxon>
        <taxon>Gunneridae</taxon>
        <taxon>Pentapetalae</taxon>
        <taxon>rosids</taxon>
        <taxon>fabids</taxon>
        <taxon>Malpighiales</taxon>
        <taxon>Salicaceae</taxon>
        <taxon>Saliceae</taxon>
        <taxon>Populus</taxon>
    </lineage>
</organism>
<protein>
    <submittedName>
        <fullName evidence="2">Uncharacterized protein</fullName>
    </submittedName>
</protein>
<keyword evidence="4" id="KW-1185">Reference proteome</keyword>
<evidence type="ECO:0000313" key="4">
    <source>
        <dbReference type="Proteomes" id="UP001164929"/>
    </source>
</evidence>
<accession>A0AAD6LFD4</accession>
<evidence type="ECO:0000313" key="3">
    <source>
        <dbReference type="EMBL" id="KAJ6959120.1"/>
    </source>
</evidence>
<dbReference type="AlphaFoldDB" id="A0AAD6LFD4"/>
<dbReference type="Proteomes" id="UP001164929">
    <property type="component" value="Chromosome 17"/>
</dbReference>
<reference evidence="2" key="1">
    <citation type="journal article" date="2023" name="Mol. Ecol. Resour.">
        <title>Chromosome-level genome assembly of a triploid poplar Populus alba 'Berolinensis'.</title>
        <authorList>
            <person name="Chen S."/>
            <person name="Yu Y."/>
            <person name="Wang X."/>
            <person name="Wang S."/>
            <person name="Zhang T."/>
            <person name="Zhou Y."/>
            <person name="He R."/>
            <person name="Meng N."/>
            <person name="Wang Y."/>
            <person name="Liu W."/>
            <person name="Liu Z."/>
            <person name="Liu J."/>
            <person name="Guo Q."/>
            <person name="Huang H."/>
            <person name="Sederoff R.R."/>
            <person name="Wang G."/>
            <person name="Qu G."/>
            <person name="Chen S."/>
        </authorList>
    </citation>
    <scope>NUCLEOTIDE SEQUENCE</scope>
    <source>
        <strain evidence="2">SC-2020</strain>
    </source>
</reference>
<dbReference type="EMBL" id="JAQIZT010000017">
    <property type="protein sequence ID" value="KAJ6958848.1"/>
    <property type="molecule type" value="Genomic_DNA"/>
</dbReference>